<dbReference type="EMBL" id="HBUE01306087">
    <property type="protein sequence ID" value="CAG6581053.1"/>
    <property type="molecule type" value="Transcribed_RNA"/>
</dbReference>
<proteinExistence type="predicted"/>
<dbReference type="AlphaFoldDB" id="A0A8D8MHH0"/>
<accession>A0A8D8MHH0</accession>
<dbReference type="EMBL" id="HBUE01199928">
    <property type="protein sequence ID" value="CAG6529267.1"/>
    <property type="molecule type" value="Transcribed_RNA"/>
</dbReference>
<organism evidence="1">
    <name type="scientific">Culex pipiens</name>
    <name type="common">House mosquito</name>
    <dbReference type="NCBI Taxonomy" id="7175"/>
    <lineage>
        <taxon>Eukaryota</taxon>
        <taxon>Metazoa</taxon>
        <taxon>Ecdysozoa</taxon>
        <taxon>Arthropoda</taxon>
        <taxon>Hexapoda</taxon>
        <taxon>Insecta</taxon>
        <taxon>Pterygota</taxon>
        <taxon>Neoptera</taxon>
        <taxon>Endopterygota</taxon>
        <taxon>Diptera</taxon>
        <taxon>Nematocera</taxon>
        <taxon>Culicoidea</taxon>
        <taxon>Culicidae</taxon>
        <taxon>Culicinae</taxon>
        <taxon>Culicini</taxon>
        <taxon>Culex</taxon>
        <taxon>Culex</taxon>
    </lineage>
</organism>
<dbReference type="EMBL" id="HBUE01306086">
    <property type="protein sequence ID" value="CAG6581052.1"/>
    <property type="molecule type" value="Transcribed_RNA"/>
</dbReference>
<protein>
    <submittedName>
        <fullName evidence="1">(northern house mosquito) hypothetical protein</fullName>
    </submittedName>
</protein>
<reference evidence="1" key="1">
    <citation type="submission" date="2021-05" db="EMBL/GenBank/DDBJ databases">
        <authorList>
            <person name="Alioto T."/>
            <person name="Alioto T."/>
            <person name="Gomez Garrido J."/>
        </authorList>
    </citation>
    <scope>NUCLEOTIDE SEQUENCE</scope>
</reference>
<sequence length="212" mass="21844">MLLLEFSESLSLINDGGLSASESLLLFSFSCLIMVCKGGAVGADCASTGGCTLTGSGNLAGLTGETTSGAGGGAKLALLLEDLSFSFFSFLSLLPEDRSFSLSLDLSFFLCLCLRSSLSFSFESGLSIRLDGSTGPGTGGDGCTTGASTLLDSSEIFFSFEYSFESSFTPSSRLGLIRSDLGLSPGFSSGLLSLGSLSFFSSRSFFSLRSLS</sequence>
<name>A0A8D8MHH0_CULPI</name>
<dbReference type="EMBL" id="HBUE01199927">
    <property type="protein sequence ID" value="CAG6529266.1"/>
    <property type="molecule type" value="Transcribed_RNA"/>
</dbReference>
<evidence type="ECO:0000313" key="1">
    <source>
        <dbReference type="EMBL" id="CAG6529266.1"/>
    </source>
</evidence>